<dbReference type="InterPro" id="IPR003000">
    <property type="entry name" value="Sirtuin"/>
</dbReference>
<feature type="binding site" evidence="4">
    <location>
        <position position="155"/>
    </location>
    <ligand>
        <name>Zn(2+)</name>
        <dbReference type="ChEBI" id="CHEBI:29105"/>
    </ligand>
</feature>
<dbReference type="SUPFAM" id="SSF52467">
    <property type="entry name" value="DHS-like NAD/FAD-binding domain"/>
    <property type="match status" value="1"/>
</dbReference>
<comment type="caution">
    <text evidence="7">The sequence shown here is derived from an EMBL/GenBank/DDBJ whole genome shotgun (WGS) entry which is preliminary data.</text>
</comment>
<dbReference type="RefSeq" id="XP_069229624.1">
    <property type="nucleotide sequence ID" value="XM_069373854.1"/>
</dbReference>
<feature type="binding site" evidence="4">
    <location>
        <position position="149"/>
    </location>
    <ligand>
        <name>Zn(2+)</name>
        <dbReference type="ChEBI" id="CHEBI:29105"/>
    </ligand>
</feature>
<dbReference type="InterPro" id="IPR029035">
    <property type="entry name" value="DHS-like_NAD/FAD-binding_dom"/>
</dbReference>
<keyword evidence="4" id="KW-0479">Metal-binding</keyword>
<evidence type="ECO:0000256" key="1">
    <source>
        <dbReference type="ARBA" id="ARBA00006924"/>
    </source>
</evidence>
<feature type="region of interest" description="Disordered" evidence="5">
    <location>
        <begin position="173"/>
        <end position="193"/>
    </location>
</feature>
<accession>A0AB34KTJ1</accession>
<evidence type="ECO:0000256" key="5">
    <source>
        <dbReference type="SAM" id="MobiDB-lite"/>
    </source>
</evidence>
<evidence type="ECO:0000313" key="8">
    <source>
        <dbReference type="Proteomes" id="UP000803884"/>
    </source>
</evidence>
<feature type="active site" description="Proton acceptor" evidence="4">
    <location>
        <position position="141"/>
    </location>
</feature>
<feature type="binding site" evidence="4">
    <location>
        <position position="224"/>
    </location>
    <ligand>
        <name>Zn(2+)</name>
        <dbReference type="ChEBI" id="CHEBI:29105"/>
    </ligand>
</feature>
<dbReference type="Proteomes" id="UP000803884">
    <property type="component" value="Unassembled WGS sequence"/>
</dbReference>
<dbReference type="AlphaFoldDB" id="A0AB34KTJ1"/>
<feature type="domain" description="Deacetylase sirtuin-type" evidence="6">
    <location>
        <begin position="18"/>
        <end position="327"/>
    </location>
</feature>
<evidence type="ECO:0000256" key="2">
    <source>
        <dbReference type="ARBA" id="ARBA00022679"/>
    </source>
</evidence>
<dbReference type="PANTHER" id="PTHR11085:SF10">
    <property type="entry name" value="NAD-DEPENDENT PROTEIN DEACYLASE SIRTUIN-5, MITOCHONDRIAL-RELATED"/>
    <property type="match status" value="1"/>
</dbReference>
<keyword evidence="8" id="KW-1185">Reference proteome</keyword>
<evidence type="ECO:0000259" key="6">
    <source>
        <dbReference type="PROSITE" id="PS50305"/>
    </source>
</evidence>
<dbReference type="Pfam" id="PF02146">
    <property type="entry name" value="SIR2"/>
    <property type="match status" value="2"/>
</dbReference>
<reference evidence="7 8" key="1">
    <citation type="journal article" date="2020" name="Microbiol. Resour. Announc.">
        <title>Draft Genome Sequence of a Cladosporium Species Isolated from the Mesophotic Ascidian Didemnum maculosum.</title>
        <authorList>
            <person name="Gioti A."/>
            <person name="Siaperas R."/>
            <person name="Nikolaivits E."/>
            <person name="Le Goff G."/>
            <person name="Ouazzani J."/>
            <person name="Kotoulas G."/>
            <person name="Topakas E."/>
        </authorList>
    </citation>
    <scope>NUCLEOTIDE SEQUENCE [LARGE SCALE GENOMIC DNA]</scope>
    <source>
        <strain evidence="7 8">TM138-S3</strain>
    </source>
</reference>
<sequence length="334" mass="36260">MASKTQPASSSSSSPPPFNTIIGKLDDFHDAIKNSKRVLALCGAGLSASSGLPTFRGAGGLWRTHESTSLATPGAFAADPGLVWQFYGYRRHMALQAQPNSAHYALAELARKMPGFQCLTQNVDGLSQRAEHPRAQLQLLHGTLFDLICADKEGCGYGRTDFSDPVTPALEIPTSGLDPTSNEARGEASSLSEAVRRRSNLDISDINVHLPKLESNDLPQCPRCETNLLRPGVVWFGEQLPFTVLDTIDEYLAEDEPIDLMLVIGTSAQVYPAAGYVDLARHRGARVATINMDNSDLPRGGQDDRDWFFWGDAAKIVPHILRPVIGEVAIPEKV</sequence>
<proteinExistence type="inferred from homology"/>
<dbReference type="InterPro" id="IPR050134">
    <property type="entry name" value="NAD-dep_sirtuin_deacylases"/>
</dbReference>
<evidence type="ECO:0000256" key="3">
    <source>
        <dbReference type="ARBA" id="ARBA00023027"/>
    </source>
</evidence>
<gene>
    <name evidence="7" type="ORF">WHR41_05249</name>
</gene>
<dbReference type="GO" id="GO:0005634">
    <property type="term" value="C:nucleus"/>
    <property type="evidence" value="ECO:0007669"/>
    <property type="project" value="TreeGrafter"/>
</dbReference>
<dbReference type="Gene3D" id="3.40.50.1220">
    <property type="entry name" value="TPP-binding domain"/>
    <property type="match status" value="1"/>
</dbReference>
<organism evidence="7 8">
    <name type="scientific">Cladosporium halotolerans</name>
    <dbReference type="NCBI Taxonomy" id="1052096"/>
    <lineage>
        <taxon>Eukaryota</taxon>
        <taxon>Fungi</taxon>
        <taxon>Dikarya</taxon>
        <taxon>Ascomycota</taxon>
        <taxon>Pezizomycotina</taxon>
        <taxon>Dothideomycetes</taxon>
        <taxon>Dothideomycetidae</taxon>
        <taxon>Cladosporiales</taxon>
        <taxon>Cladosporiaceae</taxon>
        <taxon>Cladosporium</taxon>
    </lineage>
</organism>
<keyword evidence="4" id="KW-0862">Zinc</keyword>
<comment type="similarity">
    <text evidence="1">Belongs to the sirtuin family. Class I subfamily.</text>
</comment>
<dbReference type="Gene3D" id="3.30.1600.10">
    <property type="entry name" value="SIR2/SIRT2 'Small Domain"/>
    <property type="match status" value="1"/>
</dbReference>
<dbReference type="GO" id="GO:0017136">
    <property type="term" value="F:histone deacetylase activity, NAD-dependent"/>
    <property type="evidence" value="ECO:0007669"/>
    <property type="project" value="TreeGrafter"/>
</dbReference>
<feature type="binding site" evidence="4">
    <location>
        <position position="221"/>
    </location>
    <ligand>
        <name>Zn(2+)</name>
        <dbReference type="ChEBI" id="CHEBI:29105"/>
    </ligand>
</feature>
<keyword evidence="2" id="KW-0808">Transferase</keyword>
<dbReference type="GO" id="GO:0046872">
    <property type="term" value="F:metal ion binding"/>
    <property type="evidence" value="ECO:0007669"/>
    <property type="project" value="UniProtKB-KW"/>
</dbReference>
<protein>
    <recommendedName>
        <fullName evidence="6">Deacetylase sirtuin-type domain-containing protein</fullName>
    </recommendedName>
</protein>
<dbReference type="GO" id="GO:0070403">
    <property type="term" value="F:NAD+ binding"/>
    <property type="evidence" value="ECO:0007669"/>
    <property type="project" value="InterPro"/>
</dbReference>
<dbReference type="PROSITE" id="PS50305">
    <property type="entry name" value="SIRTUIN"/>
    <property type="match status" value="1"/>
</dbReference>
<name>A0AB34KTJ1_9PEZI</name>
<keyword evidence="3" id="KW-0520">NAD</keyword>
<evidence type="ECO:0000313" key="7">
    <source>
        <dbReference type="EMBL" id="KAL1586519.1"/>
    </source>
</evidence>
<dbReference type="InterPro" id="IPR026590">
    <property type="entry name" value="Ssirtuin_cat_dom"/>
</dbReference>
<dbReference type="GeneID" id="96006692"/>
<dbReference type="InterPro" id="IPR026591">
    <property type="entry name" value="Sirtuin_cat_small_dom_sf"/>
</dbReference>
<dbReference type="EMBL" id="JAAQHG020000014">
    <property type="protein sequence ID" value="KAL1586519.1"/>
    <property type="molecule type" value="Genomic_DNA"/>
</dbReference>
<evidence type="ECO:0000256" key="4">
    <source>
        <dbReference type="PROSITE-ProRule" id="PRU00236"/>
    </source>
</evidence>
<dbReference type="PANTHER" id="PTHR11085">
    <property type="entry name" value="NAD-DEPENDENT PROTEIN DEACYLASE SIRTUIN-5, MITOCHONDRIAL-RELATED"/>
    <property type="match status" value="1"/>
</dbReference>